<dbReference type="NCBIfam" id="NF004231">
    <property type="entry name" value="PRK05679.1"/>
    <property type="match status" value="1"/>
</dbReference>
<dbReference type="Pfam" id="PF01243">
    <property type="entry name" value="PNPOx_N"/>
    <property type="match status" value="1"/>
</dbReference>
<comment type="cofactor">
    <cofactor evidence="5">
        <name>FMN</name>
        <dbReference type="ChEBI" id="CHEBI:58210"/>
    </cofactor>
    <text evidence="5">Binds 1 FMN per subunit.</text>
</comment>
<keyword evidence="4 9" id="KW-0560">Oxidoreductase</keyword>
<dbReference type="InterPro" id="IPR012349">
    <property type="entry name" value="Split_barrel_FMN-bd"/>
</dbReference>
<evidence type="ECO:0000256" key="6">
    <source>
        <dbReference type="SAM" id="MobiDB-lite"/>
    </source>
</evidence>
<dbReference type="InterPro" id="IPR000659">
    <property type="entry name" value="Pyridox_Oxase"/>
</dbReference>
<evidence type="ECO:0000313" key="9">
    <source>
        <dbReference type="EMBL" id="RDG36723.1"/>
    </source>
</evidence>
<dbReference type="OrthoDB" id="9780392at2"/>
<feature type="region of interest" description="Disordered" evidence="6">
    <location>
        <begin position="1"/>
        <end position="24"/>
    </location>
</feature>
<feature type="binding site" evidence="5">
    <location>
        <position position="109"/>
    </location>
    <ligand>
        <name>FMN</name>
        <dbReference type="ChEBI" id="CHEBI:58210"/>
    </ligand>
</feature>
<feature type="binding site" evidence="5">
    <location>
        <position position="110"/>
    </location>
    <ligand>
        <name>FMN</name>
        <dbReference type="ChEBI" id="CHEBI:58210"/>
    </ligand>
</feature>
<evidence type="ECO:0000259" key="7">
    <source>
        <dbReference type="Pfam" id="PF01243"/>
    </source>
</evidence>
<dbReference type="SUPFAM" id="SSF50475">
    <property type="entry name" value="FMN-binding split barrel"/>
    <property type="match status" value="1"/>
</dbReference>
<feature type="domain" description="Pyridoxine 5'-phosphate oxidase dimerisation C-terminal" evidence="8">
    <location>
        <begin position="199"/>
        <end position="259"/>
    </location>
</feature>
<comment type="caution">
    <text evidence="9">The sequence shown here is derived from an EMBL/GenBank/DDBJ whole genome shotgun (WGS) entry which is preliminary data.</text>
</comment>
<dbReference type="GO" id="GO:0008615">
    <property type="term" value="P:pyridoxine biosynthetic process"/>
    <property type="evidence" value="ECO:0007669"/>
    <property type="project" value="InterPro"/>
</dbReference>
<dbReference type="Pfam" id="PF10590">
    <property type="entry name" value="PNP_phzG_C"/>
    <property type="match status" value="1"/>
</dbReference>
<comment type="similarity">
    <text evidence="1">Belongs to the pyridoxamine 5'-phosphate oxidase family.</text>
</comment>
<protein>
    <submittedName>
        <fullName evidence="9">Pyridoxal 5'-phosphate synthase</fullName>
        <ecNumber evidence="9">1.4.3.5</ecNumber>
    </submittedName>
</protein>
<keyword evidence="3 5" id="KW-0288">FMN</keyword>
<evidence type="ECO:0000313" key="10">
    <source>
        <dbReference type="Proteomes" id="UP000253741"/>
    </source>
</evidence>
<dbReference type="GO" id="GO:0010181">
    <property type="term" value="F:FMN binding"/>
    <property type="evidence" value="ECO:0007669"/>
    <property type="project" value="InterPro"/>
</dbReference>
<proteinExistence type="inferred from homology"/>
<dbReference type="RefSeq" id="WP_114624922.1">
    <property type="nucleotide sequence ID" value="NZ_QQNA01000142.1"/>
</dbReference>
<evidence type="ECO:0000256" key="5">
    <source>
        <dbReference type="PIRSR" id="PIRSR000190-2"/>
    </source>
</evidence>
<dbReference type="InterPro" id="IPR019576">
    <property type="entry name" value="Pyridoxamine_oxidase_dimer_C"/>
</dbReference>
<keyword evidence="10" id="KW-1185">Reference proteome</keyword>
<feature type="binding site" evidence="5">
    <location>
        <position position="222"/>
    </location>
    <ligand>
        <name>FMN</name>
        <dbReference type="ChEBI" id="CHEBI:58210"/>
    </ligand>
</feature>
<dbReference type="InterPro" id="IPR011576">
    <property type="entry name" value="Pyridox_Oxase_N"/>
</dbReference>
<feature type="binding site" evidence="5">
    <location>
        <begin position="167"/>
        <end position="168"/>
    </location>
    <ligand>
        <name>FMN</name>
        <dbReference type="ChEBI" id="CHEBI:58210"/>
    </ligand>
</feature>
<evidence type="ECO:0000256" key="3">
    <source>
        <dbReference type="ARBA" id="ARBA00022643"/>
    </source>
</evidence>
<evidence type="ECO:0000256" key="2">
    <source>
        <dbReference type="ARBA" id="ARBA00022630"/>
    </source>
</evidence>
<dbReference type="PANTHER" id="PTHR10851:SF0">
    <property type="entry name" value="PYRIDOXINE-5'-PHOSPHATE OXIDASE"/>
    <property type="match status" value="1"/>
</dbReference>
<dbReference type="PIRSF" id="PIRSF000190">
    <property type="entry name" value="Pyd_amn-ph_oxd"/>
    <property type="match status" value="1"/>
</dbReference>
<dbReference type="GO" id="GO:0004733">
    <property type="term" value="F:pyridoxamine phosphate oxidase activity"/>
    <property type="evidence" value="ECO:0007669"/>
    <property type="project" value="UniProtKB-EC"/>
</dbReference>
<accession>A0A370BA91</accession>
<dbReference type="EMBL" id="QQNA01000142">
    <property type="protein sequence ID" value="RDG36723.1"/>
    <property type="molecule type" value="Genomic_DNA"/>
</dbReference>
<keyword evidence="2" id="KW-0285">Flavoprotein</keyword>
<feature type="domain" description="Pyridoxamine 5'-phosphate oxidase N-terminal" evidence="7">
    <location>
        <begin position="62"/>
        <end position="171"/>
    </location>
</feature>
<sequence>MTRTNDDARDARDPGGVPRSDDQETFRALLRAQRVWDTALPAFDPASAPADPLPLFHRWFAEAVAAGQPEPHTMTLATADETGRPDVRTLMLHDADARGWHFASHATSRKGRQLAVRPEAALGFYWAARGRAVRVRGPVRAASAEASGADLRARSTGALAAALVGRQSEVLDSAADLARASEAAWERARREPDAEAASWTAYVLAPAEVEFFQGDERRRHVRLRYRRADTDTSAGARTDTGADTDTSAADGWVRELLWP</sequence>
<dbReference type="EC" id="1.4.3.5" evidence="9"/>
<evidence type="ECO:0000256" key="1">
    <source>
        <dbReference type="ARBA" id="ARBA00007301"/>
    </source>
</evidence>
<reference evidence="9 10" key="1">
    <citation type="submission" date="2018-07" db="EMBL/GenBank/DDBJ databases">
        <title>Streptomyces species from bats.</title>
        <authorList>
            <person name="Dunlap C."/>
        </authorList>
    </citation>
    <scope>NUCLEOTIDE SEQUENCE [LARGE SCALE GENOMIC DNA]</scope>
    <source>
        <strain evidence="9 10">AC230</strain>
    </source>
</reference>
<gene>
    <name evidence="9" type="ORF">DVH02_18460</name>
</gene>
<organism evidence="9 10">
    <name type="scientific">Streptomyces corynorhini</name>
    <dbReference type="NCBI Taxonomy" id="2282652"/>
    <lineage>
        <taxon>Bacteria</taxon>
        <taxon>Bacillati</taxon>
        <taxon>Actinomycetota</taxon>
        <taxon>Actinomycetes</taxon>
        <taxon>Kitasatosporales</taxon>
        <taxon>Streptomycetaceae</taxon>
        <taxon>Streptomyces</taxon>
    </lineage>
</organism>
<evidence type="ECO:0000259" key="8">
    <source>
        <dbReference type="Pfam" id="PF10590"/>
    </source>
</evidence>
<name>A0A370BA91_9ACTN</name>
<evidence type="ECO:0000256" key="4">
    <source>
        <dbReference type="ARBA" id="ARBA00023002"/>
    </source>
</evidence>
<dbReference type="Gene3D" id="2.30.110.10">
    <property type="entry name" value="Electron Transport, Fmn-binding Protein, Chain A"/>
    <property type="match status" value="1"/>
</dbReference>
<dbReference type="PANTHER" id="PTHR10851">
    <property type="entry name" value="PYRIDOXINE-5-PHOSPHATE OXIDASE"/>
    <property type="match status" value="1"/>
</dbReference>
<dbReference type="AlphaFoldDB" id="A0A370BA91"/>
<dbReference type="Proteomes" id="UP000253741">
    <property type="component" value="Unassembled WGS sequence"/>
</dbReference>